<dbReference type="EMBL" id="BRXE01000114">
    <property type="protein sequence ID" value="GLB86060.1"/>
    <property type="molecule type" value="Genomic_DNA"/>
</dbReference>
<feature type="domain" description="DUF5642" evidence="2">
    <location>
        <begin position="33"/>
        <end position="216"/>
    </location>
</feature>
<dbReference type="InterPro" id="IPR041313">
    <property type="entry name" value="DUF5642"/>
</dbReference>
<evidence type="ECO:0000313" key="3">
    <source>
        <dbReference type="EMBL" id="GLB86060.1"/>
    </source>
</evidence>
<evidence type="ECO:0000313" key="5">
    <source>
        <dbReference type="Proteomes" id="UP001064782"/>
    </source>
</evidence>
<dbReference type="Pfam" id="PF18702">
    <property type="entry name" value="DUF5642"/>
    <property type="match status" value="1"/>
</dbReference>
<proteinExistence type="predicted"/>
<dbReference type="AlphaFoldDB" id="A0A9P3Q6F9"/>
<organism evidence="4 5">
    <name type="scientific">Mycobacterium kiyosense</name>
    <dbReference type="NCBI Taxonomy" id="2871094"/>
    <lineage>
        <taxon>Bacteria</taxon>
        <taxon>Bacillati</taxon>
        <taxon>Actinomycetota</taxon>
        <taxon>Actinomycetes</taxon>
        <taxon>Mycobacteriales</taxon>
        <taxon>Mycobacteriaceae</taxon>
        <taxon>Mycobacterium</taxon>
    </lineage>
</organism>
<comment type="caution">
    <text evidence="4">The sequence shown here is derived from an EMBL/GenBank/DDBJ whole genome shotgun (WGS) entry which is preliminary data.</text>
</comment>
<evidence type="ECO:0000313" key="4">
    <source>
        <dbReference type="EMBL" id="GLD31911.1"/>
    </source>
</evidence>
<feature type="region of interest" description="Disordered" evidence="1">
    <location>
        <begin position="1"/>
        <end position="30"/>
    </location>
</feature>
<reference evidence="4" key="1">
    <citation type="submission" date="2022-08" db="EMBL/GenBank/DDBJ databases">
        <title>Mycobacterium kiyosense sp. nov., scotochromogenic slow-glowing species isolated from respiratory specimens.</title>
        <authorList>
            <person name="Fukano H."/>
            <person name="Kazumi Y."/>
            <person name="Sakagami N."/>
            <person name="Ato M."/>
            <person name="Mitarai S."/>
            <person name="Hoshino Y."/>
        </authorList>
    </citation>
    <scope>NUCLEOTIDE SEQUENCE</scope>
    <source>
        <strain evidence="4">1413</strain>
        <strain evidence="3">SRL2020-028</strain>
    </source>
</reference>
<gene>
    <name evidence="4" type="ORF">Mkiyose1413_37940</name>
    <name evidence="3" type="ORF">SRL2020028_53160</name>
</gene>
<dbReference type="Proteomes" id="UP001165663">
    <property type="component" value="Unassembled WGS sequence"/>
</dbReference>
<accession>A0A9P3Q6F9</accession>
<dbReference type="Proteomes" id="UP001064782">
    <property type="component" value="Unassembled WGS sequence"/>
</dbReference>
<protein>
    <recommendedName>
        <fullName evidence="2">DUF5642 domain-containing protein</fullName>
    </recommendedName>
</protein>
<evidence type="ECO:0000256" key="1">
    <source>
        <dbReference type="SAM" id="MobiDB-lite"/>
    </source>
</evidence>
<keyword evidence="5" id="KW-1185">Reference proteome</keyword>
<evidence type="ECO:0000259" key="2">
    <source>
        <dbReference type="Pfam" id="PF18702"/>
    </source>
</evidence>
<name>A0A9P3Q6F9_9MYCO</name>
<dbReference type="EMBL" id="BRZI01000032">
    <property type="protein sequence ID" value="GLD31911.1"/>
    <property type="molecule type" value="Genomic_DNA"/>
</dbReference>
<sequence length="217" mass="21974">MAMLAGCAEQRPTAAPASLSVPTSSRAPGAAVNPGNIRRIGRELPAGYEVSNVARAASPKAIWGLGADTVANPPLCMVLADPGDAHQPAAQGVSGSGPGGIVDSVVVTMSGGLATLDRNAQTACAHWDLTAGRTLVNVGLIEAPHIDGADTLGMVADIRAAVESGSEIDSRAYTFVAYLGAYYVLTALTTDPGSMLPPLPPQYAADLLVKTVSTLRG</sequence>